<organism evidence="1 2">
    <name type="scientific">Candidatus Polarisedimenticola svalbardensis</name>
    <dbReference type="NCBI Taxonomy" id="2886004"/>
    <lineage>
        <taxon>Bacteria</taxon>
        <taxon>Pseudomonadati</taxon>
        <taxon>Acidobacteriota</taxon>
        <taxon>Candidatus Polarisedimenticolia</taxon>
        <taxon>Candidatus Polarisedimenticolales</taxon>
        <taxon>Candidatus Polarisedimenticolaceae</taxon>
        <taxon>Candidatus Polarisedimenticola</taxon>
    </lineage>
</organism>
<reference evidence="1 2" key="1">
    <citation type="submission" date="2020-08" db="EMBL/GenBank/DDBJ databases">
        <title>Acidobacteriota in marine sediments use diverse sulfur dissimilation pathways.</title>
        <authorList>
            <person name="Wasmund K."/>
        </authorList>
    </citation>
    <scope>NUCLEOTIDE SEQUENCE [LARGE SCALE GENOMIC DNA]</scope>
    <source>
        <strain evidence="1">MAG AM4</strain>
    </source>
</reference>
<protein>
    <recommendedName>
        <fullName evidence="3">Enolase C-terminal domain-containing protein</fullName>
    </recommendedName>
</protein>
<dbReference type="AlphaFoldDB" id="A0A8J6Y0H8"/>
<dbReference type="SUPFAM" id="SSF51604">
    <property type="entry name" value="Enolase C-terminal domain-like"/>
    <property type="match status" value="1"/>
</dbReference>
<evidence type="ECO:0000313" key="2">
    <source>
        <dbReference type="Proteomes" id="UP000648239"/>
    </source>
</evidence>
<gene>
    <name evidence="1" type="ORF">IFK94_07605</name>
</gene>
<proteinExistence type="predicted"/>
<dbReference type="EMBL" id="JACXWD010000019">
    <property type="protein sequence ID" value="MBD3867973.1"/>
    <property type="molecule type" value="Genomic_DNA"/>
</dbReference>
<dbReference type="Gene3D" id="3.30.390.10">
    <property type="entry name" value="Enolase-like, N-terminal domain"/>
    <property type="match status" value="1"/>
</dbReference>
<sequence>MYDRLADLKLEIEGYSLEPLQLDTPGGWTRRTTVIRIFGEGEAGLGEDVTYEGDEQVAFQAQGPVLPLQGSTTLDRFSNLLEGLDLFPAPPDSPASRNYRRWAFESAALDLALRQNRTTLAKALGRSRHPVRFAVSLGLGEPPSTARIRTILKICPGMQFKIDLSDSWTAETIRELAALDAVAVVDLKGQYRGSFKGPAADPGRYRLVAAGLPDAWIEDPAWETEPAAALGPYGARITWDAILHSESDIDALPFQPRCINIKPSRFGPLSELLAVYRYCESRGIRMYGGGQFELGPGRGQIQYLASLFHADEANDVAPSIYNSRDLPAELPASPLKPSPDRFGFRWSS</sequence>
<dbReference type="Gene3D" id="3.20.20.120">
    <property type="entry name" value="Enolase-like C-terminal domain"/>
    <property type="match status" value="1"/>
</dbReference>
<evidence type="ECO:0008006" key="3">
    <source>
        <dbReference type="Google" id="ProtNLM"/>
    </source>
</evidence>
<name>A0A8J6Y0H8_9BACT</name>
<evidence type="ECO:0000313" key="1">
    <source>
        <dbReference type="EMBL" id="MBD3867973.1"/>
    </source>
</evidence>
<comment type="caution">
    <text evidence="1">The sequence shown here is derived from an EMBL/GenBank/DDBJ whole genome shotgun (WGS) entry which is preliminary data.</text>
</comment>
<dbReference type="Proteomes" id="UP000648239">
    <property type="component" value="Unassembled WGS sequence"/>
</dbReference>
<dbReference type="InterPro" id="IPR036849">
    <property type="entry name" value="Enolase-like_C_sf"/>
</dbReference>
<dbReference type="InterPro" id="IPR029017">
    <property type="entry name" value="Enolase-like_N"/>
</dbReference>
<accession>A0A8J6Y0H8</accession>